<dbReference type="EMBL" id="AB172744">
    <property type="protein sequence ID" value="BAE89806.1"/>
    <property type="molecule type" value="mRNA"/>
</dbReference>
<sequence length="55" mass="6094">MKGSGIFWGMDYNSFSRVVFRTFALALGTCISGFPGIKTGWTLWHATGLEDFTLT</sequence>
<reference evidence="1" key="1">
    <citation type="journal article" date="2007" name="PLoS Biol.">
        <title>Rate of evolution in brain-expressed genes in humans and other primates.</title>
        <authorList>
            <person name="Wang H.-Y."/>
            <person name="Chien H.-C."/>
            <person name="Osada N."/>
            <person name="Hashimoto K."/>
            <person name="Sugano S."/>
            <person name="Gojobori T."/>
            <person name="Chou C.-K."/>
            <person name="Tsai S.-F."/>
            <person name="Wu C.-I."/>
            <person name="Shen C.-K.J."/>
        </authorList>
    </citation>
    <scope>NUCLEOTIDE SEQUENCE</scope>
</reference>
<proteinExistence type="evidence at transcript level"/>
<evidence type="ECO:0000313" key="1">
    <source>
        <dbReference type="EMBL" id="BAE89806.1"/>
    </source>
</evidence>
<dbReference type="AlphaFoldDB" id="I7GN43"/>
<organism evidence="1">
    <name type="scientific">Macaca fascicularis</name>
    <name type="common">Crab-eating macaque</name>
    <name type="synonym">Cynomolgus monkey</name>
    <dbReference type="NCBI Taxonomy" id="9541"/>
    <lineage>
        <taxon>Eukaryota</taxon>
        <taxon>Metazoa</taxon>
        <taxon>Chordata</taxon>
        <taxon>Craniata</taxon>
        <taxon>Vertebrata</taxon>
        <taxon>Euteleostomi</taxon>
        <taxon>Mammalia</taxon>
        <taxon>Eutheria</taxon>
        <taxon>Euarchontoglires</taxon>
        <taxon>Primates</taxon>
        <taxon>Haplorrhini</taxon>
        <taxon>Catarrhini</taxon>
        <taxon>Cercopithecidae</taxon>
        <taxon>Cercopithecinae</taxon>
        <taxon>Macaca</taxon>
    </lineage>
</organism>
<accession>I7GN43</accession>
<name>I7GN43_MACFA</name>
<protein>
    <submittedName>
        <fullName evidence="1">Macaca fascicularis brain cDNA, clone: QflA-19421</fullName>
    </submittedName>
</protein>